<dbReference type="InterPro" id="IPR036259">
    <property type="entry name" value="MFS_trans_sf"/>
</dbReference>
<evidence type="ECO:0000256" key="24">
    <source>
        <dbReference type="ARBA" id="ARBA00052652"/>
    </source>
</evidence>
<keyword evidence="9" id="KW-0285">Flavoprotein</keyword>
<dbReference type="GO" id="GO:0016020">
    <property type="term" value="C:membrane"/>
    <property type="evidence" value="ECO:0007669"/>
    <property type="project" value="UniProtKB-SubCell"/>
</dbReference>
<evidence type="ECO:0000256" key="20">
    <source>
        <dbReference type="ARBA" id="ARBA00049342"/>
    </source>
</evidence>
<dbReference type="PROSITE" id="PS51384">
    <property type="entry name" value="FAD_FR"/>
    <property type="match status" value="1"/>
</dbReference>
<dbReference type="InterPro" id="IPR003097">
    <property type="entry name" value="CysJ-like_FAD-binding"/>
</dbReference>
<keyword evidence="33" id="KW-1185">Reference proteome</keyword>
<keyword evidence="11 27" id="KW-0479">Metal-binding</keyword>
<feature type="transmembrane region" description="Helical" evidence="29">
    <location>
        <begin position="1383"/>
        <end position="1407"/>
    </location>
</feature>
<evidence type="ECO:0000259" key="30">
    <source>
        <dbReference type="PROSITE" id="PS50902"/>
    </source>
</evidence>
<keyword evidence="29" id="KW-1133">Transmembrane helix</keyword>
<dbReference type="InterPro" id="IPR001433">
    <property type="entry name" value="OxRdtase_FAD/NAD-bd"/>
</dbReference>
<dbReference type="InterPro" id="IPR017927">
    <property type="entry name" value="FAD-bd_FR_type"/>
</dbReference>
<keyword evidence="12" id="KW-0274">FAD</keyword>
<evidence type="ECO:0000256" key="18">
    <source>
        <dbReference type="ARBA" id="ARBA00023797"/>
    </source>
</evidence>
<evidence type="ECO:0000256" key="5">
    <source>
        <dbReference type="ARBA" id="ARBA00010018"/>
    </source>
</evidence>
<dbReference type="Gene3D" id="3.40.50.80">
    <property type="entry name" value="Nucleotide-binding domain of ferredoxin-NADP reductase (FNR) module"/>
    <property type="match status" value="1"/>
</dbReference>
<dbReference type="CDD" id="cd06206">
    <property type="entry name" value="bifunctional_CYPOR"/>
    <property type="match status" value="1"/>
</dbReference>
<dbReference type="InterPro" id="IPR023173">
    <property type="entry name" value="NADPH_Cyt_P450_Rdtase_alpha"/>
</dbReference>
<evidence type="ECO:0000256" key="11">
    <source>
        <dbReference type="ARBA" id="ARBA00022723"/>
    </source>
</evidence>
<feature type="transmembrane region" description="Helical" evidence="29">
    <location>
        <begin position="1469"/>
        <end position="1490"/>
    </location>
</feature>
<feature type="transmembrane region" description="Helical" evidence="29">
    <location>
        <begin position="1190"/>
        <end position="1210"/>
    </location>
</feature>
<dbReference type="SUPFAM" id="SSF52218">
    <property type="entry name" value="Flavoproteins"/>
    <property type="match status" value="1"/>
</dbReference>
<dbReference type="InterPro" id="IPR008254">
    <property type="entry name" value="Flavodoxin/NO_synth"/>
</dbReference>
<dbReference type="PRINTS" id="PR00463">
    <property type="entry name" value="EP450I"/>
</dbReference>
<dbReference type="CDD" id="cd11068">
    <property type="entry name" value="CYP120A1"/>
    <property type="match status" value="1"/>
</dbReference>
<evidence type="ECO:0000313" key="32">
    <source>
        <dbReference type="EMBL" id="KAJ5538413.1"/>
    </source>
</evidence>
<dbReference type="InterPro" id="IPR029039">
    <property type="entry name" value="Flavoprotein-like_sf"/>
</dbReference>
<feature type="domain" description="Flavodoxin-like" evidence="30">
    <location>
        <begin position="509"/>
        <end position="649"/>
    </location>
</feature>
<dbReference type="GO" id="GO:0005506">
    <property type="term" value="F:iron ion binding"/>
    <property type="evidence" value="ECO:0007669"/>
    <property type="project" value="InterPro"/>
</dbReference>
<accession>A0AAD6CTK7</accession>
<comment type="catalytic activity">
    <reaction evidence="23">
        <text>dodecanoate + reduced [NADPH--hemoprotein reductase] + O2 = 5-hydroxydodecanoate + oxidized [NADPH--hemoprotein reductase] + H2O + H(+)</text>
        <dbReference type="Rhea" id="RHEA:76723"/>
        <dbReference type="Rhea" id="RHEA-COMP:11964"/>
        <dbReference type="Rhea" id="RHEA-COMP:11965"/>
        <dbReference type="ChEBI" id="CHEBI:15377"/>
        <dbReference type="ChEBI" id="CHEBI:15378"/>
        <dbReference type="ChEBI" id="CHEBI:15379"/>
        <dbReference type="ChEBI" id="CHEBI:18262"/>
        <dbReference type="ChEBI" id="CHEBI:57618"/>
        <dbReference type="ChEBI" id="CHEBI:58210"/>
        <dbReference type="ChEBI" id="CHEBI:195418"/>
    </reaction>
    <physiologicalReaction direction="left-to-right" evidence="23">
        <dbReference type="Rhea" id="RHEA:76724"/>
    </physiologicalReaction>
</comment>
<feature type="transmembrane region" description="Helical" evidence="29">
    <location>
        <begin position="1496"/>
        <end position="1522"/>
    </location>
</feature>
<evidence type="ECO:0000256" key="7">
    <source>
        <dbReference type="ARBA" id="ARBA00022448"/>
    </source>
</evidence>
<evidence type="ECO:0000256" key="8">
    <source>
        <dbReference type="ARBA" id="ARBA00022617"/>
    </source>
</evidence>
<dbReference type="Pfam" id="PF00175">
    <property type="entry name" value="NAD_binding_1"/>
    <property type="match status" value="1"/>
</dbReference>
<evidence type="ECO:0000256" key="23">
    <source>
        <dbReference type="ARBA" id="ARBA00051516"/>
    </source>
</evidence>
<dbReference type="FunFam" id="1.20.990.10:FF:000011">
    <property type="entry name" value="Bifunctional cytochrome P450/NADPH--P450 reductase"/>
    <property type="match status" value="1"/>
</dbReference>
<comment type="cofactor">
    <cofactor evidence="1">
        <name>FMN</name>
        <dbReference type="ChEBI" id="CHEBI:58210"/>
    </cofactor>
</comment>
<evidence type="ECO:0000256" key="1">
    <source>
        <dbReference type="ARBA" id="ARBA00001917"/>
    </source>
</evidence>
<dbReference type="GO" id="GO:0050660">
    <property type="term" value="F:flavin adenine dinucleotide binding"/>
    <property type="evidence" value="ECO:0007669"/>
    <property type="project" value="TreeGrafter"/>
</dbReference>
<protein>
    <recommendedName>
        <fullName evidence="25">Self-sufficient cytochrome P450 monooxygenase CYP505E4</fullName>
        <ecNumber evidence="6">1.14.14.1</ecNumber>
        <ecNumber evidence="18">1.6.2.4</ecNumber>
    </recommendedName>
    <alternativeName>
        <fullName evidence="26">Bifunctional cytochrome P450/NADPH--P450 reductase CYP505E4</fullName>
    </alternativeName>
</protein>
<evidence type="ECO:0000256" key="6">
    <source>
        <dbReference type="ARBA" id="ARBA00012109"/>
    </source>
</evidence>
<dbReference type="Proteomes" id="UP001220324">
    <property type="component" value="Unassembled WGS sequence"/>
</dbReference>
<comment type="cofactor">
    <cofactor evidence="2 27">
        <name>heme</name>
        <dbReference type="ChEBI" id="CHEBI:30413"/>
    </cofactor>
</comment>
<evidence type="ECO:0000256" key="22">
    <source>
        <dbReference type="ARBA" id="ARBA00050725"/>
    </source>
</evidence>
<dbReference type="InterPro" id="IPR017972">
    <property type="entry name" value="Cyt_P450_CS"/>
</dbReference>
<dbReference type="Pfam" id="PF07690">
    <property type="entry name" value="MFS_1"/>
    <property type="match status" value="1"/>
</dbReference>
<dbReference type="PROSITE" id="PS00086">
    <property type="entry name" value="CYTOCHROME_P450"/>
    <property type="match status" value="1"/>
</dbReference>
<evidence type="ECO:0000256" key="2">
    <source>
        <dbReference type="ARBA" id="ARBA00001971"/>
    </source>
</evidence>
<comment type="cofactor">
    <cofactor evidence="3">
        <name>FAD</name>
        <dbReference type="ChEBI" id="CHEBI:57692"/>
    </cofactor>
</comment>
<keyword evidence="13" id="KW-0521">NADP</keyword>
<evidence type="ECO:0000256" key="13">
    <source>
        <dbReference type="ARBA" id="ARBA00022857"/>
    </source>
</evidence>
<keyword evidence="7" id="KW-0813">Transport</keyword>
<evidence type="ECO:0000256" key="28">
    <source>
        <dbReference type="SAM" id="MobiDB-lite"/>
    </source>
</evidence>
<dbReference type="SUPFAM" id="SSF63380">
    <property type="entry name" value="Riboflavin synthase domain-like"/>
    <property type="match status" value="1"/>
</dbReference>
<dbReference type="PANTHER" id="PTHR19384">
    <property type="entry name" value="NITRIC OXIDE SYNTHASE-RELATED"/>
    <property type="match status" value="1"/>
</dbReference>
<evidence type="ECO:0000256" key="10">
    <source>
        <dbReference type="ARBA" id="ARBA00022643"/>
    </source>
</evidence>
<organism evidence="32 33">
    <name type="scientific">Penicillium frequentans</name>
    <dbReference type="NCBI Taxonomy" id="3151616"/>
    <lineage>
        <taxon>Eukaryota</taxon>
        <taxon>Fungi</taxon>
        <taxon>Dikarya</taxon>
        <taxon>Ascomycota</taxon>
        <taxon>Pezizomycotina</taxon>
        <taxon>Eurotiomycetes</taxon>
        <taxon>Eurotiomycetidae</taxon>
        <taxon>Eurotiales</taxon>
        <taxon>Aspergillaceae</taxon>
        <taxon>Penicillium</taxon>
    </lineage>
</organism>
<dbReference type="InterPro" id="IPR036396">
    <property type="entry name" value="Cyt_P450_sf"/>
</dbReference>
<dbReference type="Pfam" id="PF00667">
    <property type="entry name" value="FAD_binding_1"/>
    <property type="match status" value="1"/>
</dbReference>
<dbReference type="SUPFAM" id="SSF52343">
    <property type="entry name" value="Ferredoxin reductase-like, C-terminal NADP-linked domain"/>
    <property type="match status" value="1"/>
</dbReference>
<proteinExistence type="inferred from homology"/>
<dbReference type="Pfam" id="PF00067">
    <property type="entry name" value="p450"/>
    <property type="match status" value="1"/>
</dbReference>
<dbReference type="PANTHER" id="PTHR19384:SF127">
    <property type="entry name" value="BIFUNCTIONAL CYTOCHROME P450_NADPH--P450 REDUCTASE"/>
    <property type="match status" value="1"/>
</dbReference>
<evidence type="ECO:0000256" key="29">
    <source>
        <dbReference type="SAM" id="Phobius"/>
    </source>
</evidence>
<dbReference type="EC" id="1.14.14.1" evidence="6"/>
<dbReference type="GO" id="GO:0010181">
    <property type="term" value="F:FMN binding"/>
    <property type="evidence" value="ECO:0007669"/>
    <property type="project" value="InterPro"/>
</dbReference>
<keyword evidence="29" id="KW-0472">Membrane</keyword>
<evidence type="ECO:0000259" key="31">
    <source>
        <dbReference type="PROSITE" id="PS51384"/>
    </source>
</evidence>
<evidence type="ECO:0000256" key="21">
    <source>
        <dbReference type="ARBA" id="ARBA00050670"/>
    </source>
</evidence>
<feature type="transmembrane region" description="Helical" evidence="29">
    <location>
        <begin position="1427"/>
        <end position="1448"/>
    </location>
</feature>
<evidence type="ECO:0000256" key="15">
    <source>
        <dbReference type="ARBA" id="ARBA00023002"/>
    </source>
</evidence>
<dbReference type="InterPro" id="IPR011701">
    <property type="entry name" value="MFS"/>
</dbReference>
<dbReference type="InterPro" id="IPR039261">
    <property type="entry name" value="FNR_nucleotide-bd"/>
</dbReference>
<dbReference type="PRINTS" id="PR00385">
    <property type="entry name" value="P450"/>
</dbReference>
<dbReference type="GO" id="GO:0043386">
    <property type="term" value="P:mycotoxin biosynthetic process"/>
    <property type="evidence" value="ECO:0007669"/>
    <property type="project" value="UniProtKB-ARBA"/>
</dbReference>
<dbReference type="Gene3D" id="1.20.1250.20">
    <property type="entry name" value="MFS general substrate transporter like domains"/>
    <property type="match status" value="1"/>
</dbReference>
<comment type="subcellular location">
    <subcellularLocation>
        <location evidence="4">Membrane</location>
        <topology evidence="4">Multi-pass membrane protein</topology>
    </subcellularLocation>
</comment>
<evidence type="ECO:0000256" key="3">
    <source>
        <dbReference type="ARBA" id="ARBA00001974"/>
    </source>
</evidence>
<feature type="region of interest" description="Disordered" evidence="28">
    <location>
        <begin position="472"/>
        <end position="496"/>
    </location>
</feature>
<evidence type="ECO:0000256" key="9">
    <source>
        <dbReference type="ARBA" id="ARBA00022630"/>
    </source>
</evidence>
<dbReference type="PROSITE" id="PS50902">
    <property type="entry name" value="FLAVODOXIN_LIKE"/>
    <property type="match status" value="1"/>
</dbReference>
<feature type="transmembrane region" description="Helical" evidence="29">
    <location>
        <begin position="1151"/>
        <end position="1175"/>
    </location>
</feature>
<dbReference type="InterPro" id="IPR001128">
    <property type="entry name" value="Cyt_P450"/>
</dbReference>
<evidence type="ECO:0000256" key="4">
    <source>
        <dbReference type="ARBA" id="ARBA00004141"/>
    </source>
</evidence>
<dbReference type="Gene3D" id="1.10.630.10">
    <property type="entry name" value="Cytochrome P450"/>
    <property type="match status" value="1"/>
</dbReference>
<evidence type="ECO:0000256" key="12">
    <source>
        <dbReference type="ARBA" id="ARBA00022827"/>
    </source>
</evidence>
<comment type="catalytic activity">
    <reaction evidence="22">
        <text>dodecan-1-ol + reduced [NADPH--hemoprotein reductase] + O2 = 1,4-dodecanediol + oxidized [NADPH--hemoprotein reductase] + H2O + H(+)</text>
        <dbReference type="Rhea" id="RHEA:76763"/>
        <dbReference type="Rhea" id="RHEA-COMP:11964"/>
        <dbReference type="Rhea" id="RHEA-COMP:11965"/>
        <dbReference type="ChEBI" id="CHEBI:15377"/>
        <dbReference type="ChEBI" id="CHEBI:15378"/>
        <dbReference type="ChEBI" id="CHEBI:15379"/>
        <dbReference type="ChEBI" id="CHEBI:28878"/>
        <dbReference type="ChEBI" id="CHEBI:57618"/>
        <dbReference type="ChEBI" id="CHEBI:58210"/>
        <dbReference type="ChEBI" id="CHEBI:195422"/>
    </reaction>
    <physiologicalReaction direction="left-to-right" evidence="22">
        <dbReference type="Rhea" id="RHEA:76764"/>
    </physiologicalReaction>
</comment>
<evidence type="ECO:0000256" key="17">
    <source>
        <dbReference type="ARBA" id="ARBA00023033"/>
    </source>
</evidence>
<comment type="similarity">
    <text evidence="5">In the N-terminal section; belongs to the cytochrome P450 family.</text>
</comment>
<dbReference type="GO" id="GO:0022857">
    <property type="term" value="F:transmembrane transporter activity"/>
    <property type="evidence" value="ECO:0007669"/>
    <property type="project" value="InterPro"/>
</dbReference>
<evidence type="ECO:0000256" key="14">
    <source>
        <dbReference type="ARBA" id="ARBA00022982"/>
    </source>
</evidence>
<dbReference type="InterPro" id="IPR002401">
    <property type="entry name" value="Cyt_P450_E_grp-I"/>
</dbReference>
<dbReference type="GO" id="GO:0003958">
    <property type="term" value="F:NADPH-hemoprotein reductase activity"/>
    <property type="evidence" value="ECO:0007669"/>
    <property type="project" value="UniProtKB-EC"/>
</dbReference>
<feature type="domain" description="FAD-binding FR-type" evidence="31">
    <location>
        <begin position="686"/>
        <end position="931"/>
    </location>
</feature>
<feature type="transmembrane region" description="Helical" evidence="29">
    <location>
        <begin position="1287"/>
        <end position="1307"/>
    </location>
</feature>
<keyword evidence="16 27" id="KW-0408">Iron</keyword>
<dbReference type="GO" id="GO:0020037">
    <property type="term" value="F:heme binding"/>
    <property type="evidence" value="ECO:0007669"/>
    <property type="project" value="InterPro"/>
</dbReference>
<feature type="transmembrane region" description="Helical" evidence="29">
    <location>
        <begin position="1217"/>
        <end position="1233"/>
    </location>
</feature>
<evidence type="ECO:0000256" key="25">
    <source>
        <dbReference type="ARBA" id="ARBA00069187"/>
    </source>
</evidence>
<comment type="caution">
    <text evidence="32">The sequence shown here is derived from an EMBL/GenBank/DDBJ whole genome shotgun (WGS) entry which is preliminary data.</text>
</comment>
<comment type="catalytic activity">
    <reaction evidence="20">
        <text>2 oxidized [cytochrome P450] + NADPH = 2 reduced [cytochrome P450] + NADP(+) + H(+)</text>
        <dbReference type="Rhea" id="RHEA:24040"/>
        <dbReference type="Rhea" id="RHEA-COMP:14627"/>
        <dbReference type="Rhea" id="RHEA-COMP:14628"/>
        <dbReference type="ChEBI" id="CHEBI:15378"/>
        <dbReference type="ChEBI" id="CHEBI:55376"/>
        <dbReference type="ChEBI" id="CHEBI:57783"/>
        <dbReference type="ChEBI" id="CHEBI:58349"/>
        <dbReference type="ChEBI" id="CHEBI:60344"/>
        <dbReference type="EC" id="1.6.2.4"/>
    </reaction>
</comment>
<evidence type="ECO:0000256" key="26">
    <source>
        <dbReference type="ARBA" id="ARBA00081991"/>
    </source>
</evidence>
<keyword evidence="15" id="KW-0560">Oxidoreductase</keyword>
<dbReference type="FunFam" id="1.10.630.10:FF:000040">
    <property type="entry name" value="Bifunctional cytochrome P450/NADPH--P450 reductase"/>
    <property type="match status" value="1"/>
</dbReference>
<comment type="catalytic activity">
    <reaction evidence="24">
        <text>dodecan-1-ol + reduced [NADPH--hemoprotein reductase] + O2 = 1,6-dodecanediol + oxidized [NADPH--hemoprotein reductase] + H2O + H(+)</text>
        <dbReference type="Rhea" id="RHEA:76779"/>
        <dbReference type="Rhea" id="RHEA-COMP:11964"/>
        <dbReference type="Rhea" id="RHEA-COMP:11965"/>
        <dbReference type="ChEBI" id="CHEBI:15377"/>
        <dbReference type="ChEBI" id="CHEBI:15378"/>
        <dbReference type="ChEBI" id="CHEBI:15379"/>
        <dbReference type="ChEBI" id="CHEBI:28878"/>
        <dbReference type="ChEBI" id="CHEBI:57618"/>
        <dbReference type="ChEBI" id="CHEBI:58210"/>
        <dbReference type="ChEBI" id="CHEBI:195445"/>
    </reaction>
    <physiologicalReaction direction="left-to-right" evidence="24">
        <dbReference type="Rhea" id="RHEA:76780"/>
    </physiologicalReaction>
</comment>
<evidence type="ECO:0000313" key="33">
    <source>
        <dbReference type="Proteomes" id="UP001220324"/>
    </source>
</evidence>
<dbReference type="SUPFAM" id="SSF103473">
    <property type="entry name" value="MFS general substrate transporter"/>
    <property type="match status" value="1"/>
</dbReference>
<dbReference type="Gene3D" id="3.40.50.360">
    <property type="match status" value="1"/>
</dbReference>
<comment type="catalytic activity">
    <reaction evidence="21">
        <text>dodecan-1-ol + reduced [NADPH--hemoprotein reductase] + O2 = 1,5-dodecanediol + oxidized [NADPH--hemoprotein reductase] + H2O + H(+)</text>
        <dbReference type="Rhea" id="RHEA:76759"/>
        <dbReference type="Rhea" id="RHEA-COMP:11964"/>
        <dbReference type="Rhea" id="RHEA-COMP:11965"/>
        <dbReference type="ChEBI" id="CHEBI:15377"/>
        <dbReference type="ChEBI" id="CHEBI:15378"/>
        <dbReference type="ChEBI" id="CHEBI:15379"/>
        <dbReference type="ChEBI" id="CHEBI:28878"/>
        <dbReference type="ChEBI" id="CHEBI:57618"/>
        <dbReference type="ChEBI" id="CHEBI:58210"/>
        <dbReference type="ChEBI" id="CHEBI:195414"/>
    </reaction>
    <physiologicalReaction direction="left-to-right" evidence="21">
        <dbReference type="Rhea" id="RHEA:76760"/>
    </physiologicalReaction>
</comment>
<feature type="binding site" description="axial binding residue" evidence="27">
    <location>
        <position position="414"/>
    </location>
    <ligand>
        <name>heme</name>
        <dbReference type="ChEBI" id="CHEBI:30413"/>
    </ligand>
    <ligandPart>
        <name>Fe</name>
        <dbReference type="ChEBI" id="CHEBI:18248"/>
    </ligandPart>
</feature>
<dbReference type="Gene3D" id="1.20.990.10">
    <property type="entry name" value="NADPH-cytochrome p450 Reductase, Chain A, domain 3"/>
    <property type="match status" value="1"/>
</dbReference>
<gene>
    <name evidence="32" type="ORF">N7494_007892</name>
</gene>
<evidence type="ECO:0000256" key="19">
    <source>
        <dbReference type="ARBA" id="ARBA00047827"/>
    </source>
</evidence>
<dbReference type="Gene3D" id="2.40.30.10">
    <property type="entry name" value="Translation factors"/>
    <property type="match status" value="1"/>
</dbReference>
<dbReference type="Pfam" id="PF00258">
    <property type="entry name" value="Flavodoxin_1"/>
    <property type="match status" value="1"/>
</dbReference>
<dbReference type="GO" id="GO:0016712">
    <property type="term" value="F:oxidoreductase activity, acting on paired donors, with incorporation or reduction of molecular oxygen, reduced flavin or flavoprotein as one donor, and incorporation of one atom of oxygen"/>
    <property type="evidence" value="ECO:0007669"/>
    <property type="project" value="UniProtKB-EC"/>
</dbReference>
<keyword evidence="10" id="KW-0288">FMN</keyword>
<keyword evidence="29" id="KW-0812">Transmembrane</keyword>
<keyword evidence="17" id="KW-0503">Monooxygenase</keyword>
<evidence type="ECO:0000256" key="16">
    <source>
        <dbReference type="ARBA" id="ARBA00023004"/>
    </source>
</evidence>
<dbReference type="SUPFAM" id="SSF48264">
    <property type="entry name" value="Cytochrome P450"/>
    <property type="match status" value="1"/>
</dbReference>
<evidence type="ECO:0000256" key="27">
    <source>
        <dbReference type="PIRSR" id="PIRSR602401-1"/>
    </source>
</evidence>
<name>A0AAD6CTK7_9EURO</name>
<comment type="catalytic activity">
    <reaction evidence="19">
        <text>an organic molecule + reduced [NADPH--hemoprotein reductase] + O2 = an alcohol + oxidized [NADPH--hemoprotein reductase] + H2O + H(+)</text>
        <dbReference type="Rhea" id="RHEA:17149"/>
        <dbReference type="Rhea" id="RHEA-COMP:11964"/>
        <dbReference type="Rhea" id="RHEA-COMP:11965"/>
        <dbReference type="ChEBI" id="CHEBI:15377"/>
        <dbReference type="ChEBI" id="CHEBI:15378"/>
        <dbReference type="ChEBI" id="CHEBI:15379"/>
        <dbReference type="ChEBI" id="CHEBI:30879"/>
        <dbReference type="ChEBI" id="CHEBI:57618"/>
        <dbReference type="ChEBI" id="CHEBI:58210"/>
        <dbReference type="ChEBI" id="CHEBI:142491"/>
        <dbReference type="EC" id="1.14.14.1"/>
    </reaction>
</comment>
<reference evidence="32 33" key="1">
    <citation type="journal article" date="2023" name="IMA Fungus">
        <title>Comparative genomic study of the Penicillium genus elucidates a diverse pangenome and 15 lateral gene transfer events.</title>
        <authorList>
            <person name="Petersen C."/>
            <person name="Sorensen T."/>
            <person name="Nielsen M.R."/>
            <person name="Sondergaard T.E."/>
            <person name="Sorensen J.L."/>
            <person name="Fitzpatrick D.A."/>
            <person name="Frisvad J.C."/>
            <person name="Nielsen K.L."/>
        </authorList>
    </citation>
    <scope>NUCLEOTIDE SEQUENCE [LARGE SCALE GENOMIC DNA]</scope>
    <source>
        <strain evidence="32 33">IBT 35679</strain>
    </source>
</reference>
<dbReference type="EMBL" id="JAQIZZ010000006">
    <property type="protein sequence ID" value="KAJ5538413.1"/>
    <property type="molecule type" value="Genomic_DNA"/>
</dbReference>
<dbReference type="EC" id="1.6.2.4" evidence="18"/>
<feature type="region of interest" description="Disordered" evidence="28">
    <location>
        <begin position="1317"/>
        <end position="1338"/>
    </location>
</feature>
<keyword evidence="8 27" id="KW-0349">Heme</keyword>
<keyword evidence="14" id="KW-0249">Electron transport</keyword>
<dbReference type="InterPro" id="IPR017938">
    <property type="entry name" value="Riboflavin_synthase-like_b-brl"/>
</dbReference>
<sequence>MSSKEVPIPGPKGVPLLGNIYDIEAEVPMKSIELMADNYGPIYRLTTFGSPRVFISSYELVNEVCDEERFAKVVSGGLKEIRNGTHDGLFTADVPGEDTNWGAAHRVLIPAFGPLAIRGMFDDMYDIATQLVMKWARQGPNAAIAVADDFTRLTLDTIALCAMGTRFNSFYRDEMHPFVEAMVGLLAGSGARARRPALLNNLPTSENAKYWADIDYLRNLSQELVEDRKNNPEDKKDLLNAMVLGRDPQTGNGLTDDSIVDNMITFLIAGHETTSGMLSFLFYYLLKTPHAYKKAQDEVDQVIGQRKITVDDMSKLPYITAVMRETLRLRPTAPFIGLHAHPTKNKEDPVTLGGGKYVLNKNEPIVMMAGKMQRDPKVWGPDAEEFRPERMLDEHFDKLPKNAWKPFGNGMRGCIGRPFAWQEALLVVAILLQNFNFQMANPSYDLRIKQTLTIKPKDFEMKASLRGGLDPTHLSMRLSGTPDAAKASDLGDREKKHKPIPVGAELKNMHIFYGSNTGTCEAFARRLADDAAEYGFAATTNSLDSAMQNIPTSEPVVFITASYEGQPPDNAAHFFEWLSELKGSSLEGVNYAVFGCGHHDWASTFHRIPKAVNELIQENGGNRLCDIGLADAANSDMFTDFDGWGETAFWPAITAKYGGGQDKTVKSKSSLQVEVSSGMRASTLGLQLEEGFVLENQLLTQPGMPMKRLVKFKLPTEMTYQCGDYLAILPVNPTSVVRRAIRRFDLPWDAMLRIQKPSKSTAPPSIPLDTPISAFDLLSTYVELSQPASKRDLNLLADAAVEDAEIQAELRYIASSPKRFTSEIVKKRVSPLDLLMRYPAIKLPIGDFLAMLPPMRVRQYSISSSPLPNPEECTITFSVLNAPALSGTSEPSTEVEAEQYLGVASNYLSELQIGERAHISVRPSHSGFKPPADLQTPMIMACTGTGLAPFRGFVMDRAERIRGRNSPDQPAKAILYTGCRTKGQDDIHAAELAEWAKIGAVDIRWAYSRPSDGSKGQHVQDLMREHSEELTELFEAGANIYVCGSTGVGSAVMDVCKGIFIQKRREKIAKAKETGETLSPDAELEEDVVAEKFFDQLRTKESHAHEGEIPGTVDLSAAEGDDTAYGQALYPVPAEDPNDPLQWPTWKKNTILVIVAIYSFLGNSALTGPSVYITIYSEEFGISSAEASGLISYANLSFGFGSLLLVPMYLKFGRRPVTLLSMVTFLAGLIGASRCTTYSGLMVARIFHAFGSGVCESLPVQLVNDIFFIHERGKKLGYYTSGYSWRLFFYVEAAFAAALLIMAFFFVEESTYHRVTHPTSSHDSSQSLAAKNGEKVTNSTEDLEDVTSISLPPRKSFISTLTPWSAIDPDAEFFMTMLRSFTYFFVPAVFWVIASYGLYIGLGALAFNYTFPIKIVEPPYNWSETNSGLIAIASFIGYLIALPFTSSSDRLAAYRTKRNNGIREAEMRLPALFPVMLLPPAGLIVYGFTAQRNLHWIGYFVGVAMNMVGSYFYFTFTLAYAVDSYYANTSEMLIAMNLGKQAISFGMGSYLLDWILNRGEFLVGKVAQENGDKGYDALVFI</sequence>
<dbReference type="GO" id="GO:0005829">
    <property type="term" value="C:cytosol"/>
    <property type="evidence" value="ECO:0007669"/>
    <property type="project" value="TreeGrafter"/>
</dbReference>